<dbReference type="PROSITE" id="PS51900">
    <property type="entry name" value="CB"/>
    <property type="match status" value="1"/>
</dbReference>
<reference evidence="8 9" key="1">
    <citation type="submission" date="2009-10" db="EMBL/GenBank/DDBJ databases">
        <authorList>
            <person name="Harkins D.M."/>
            <person name="Madupu R."/>
            <person name="Durkin A.S."/>
            <person name="Torralba M."/>
            <person name="Methe B."/>
            <person name="Sutton G.G."/>
            <person name="Strausberg R.L."/>
            <person name="Nelson K.E."/>
        </authorList>
    </citation>
    <scope>NUCLEOTIDE SEQUENCE [LARGE SCALE GENOMIC DNA]</scope>
    <source>
        <strain evidence="8 9">F0264</strain>
    </source>
</reference>
<dbReference type="Proteomes" id="UP000004226">
    <property type="component" value="Unassembled WGS sequence"/>
</dbReference>
<evidence type="ECO:0000256" key="1">
    <source>
        <dbReference type="ARBA" id="ARBA00008857"/>
    </source>
</evidence>
<dbReference type="Gene3D" id="1.10.150.130">
    <property type="match status" value="1"/>
</dbReference>
<dbReference type="EMBL" id="ADAD01000191">
    <property type="protein sequence ID" value="EEY34039.1"/>
    <property type="molecule type" value="Genomic_DNA"/>
</dbReference>
<organism evidence="8 9">
    <name type="scientific">Pseudoleptotrichia goodfellowii F0264</name>
    <dbReference type="NCBI Taxonomy" id="596323"/>
    <lineage>
        <taxon>Bacteria</taxon>
        <taxon>Fusobacteriati</taxon>
        <taxon>Fusobacteriota</taxon>
        <taxon>Fusobacteriia</taxon>
        <taxon>Fusobacteriales</taxon>
        <taxon>Leptotrichiaceae</taxon>
        <taxon>Pseudoleptotrichia</taxon>
    </lineage>
</organism>
<keyword evidence="4" id="KW-0233">DNA recombination</keyword>
<evidence type="ECO:0000256" key="5">
    <source>
        <dbReference type="PROSITE-ProRule" id="PRU01248"/>
    </source>
</evidence>
<dbReference type="Pfam" id="PF00589">
    <property type="entry name" value="Phage_integrase"/>
    <property type="match status" value="1"/>
</dbReference>
<evidence type="ECO:0000259" key="6">
    <source>
        <dbReference type="PROSITE" id="PS51898"/>
    </source>
</evidence>
<feature type="domain" description="Tyr recombinase" evidence="6">
    <location>
        <begin position="120"/>
        <end position="314"/>
    </location>
</feature>
<comment type="similarity">
    <text evidence="1">Belongs to the 'phage' integrase family.</text>
</comment>
<dbReference type="InterPro" id="IPR010998">
    <property type="entry name" value="Integrase_recombinase_N"/>
</dbReference>
<dbReference type="eggNOG" id="COG0582">
    <property type="taxonomic scope" value="Bacteria"/>
</dbReference>
<evidence type="ECO:0000313" key="8">
    <source>
        <dbReference type="EMBL" id="EEY34039.1"/>
    </source>
</evidence>
<dbReference type="PROSITE" id="PS51898">
    <property type="entry name" value="TYR_RECOMBINASE"/>
    <property type="match status" value="1"/>
</dbReference>
<keyword evidence="9" id="KW-1185">Reference proteome</keyword>
<dbReference type="PANTHER" id="PTHR30349:SF64">
    <property type="entry name" value="PROPHAGE INTEGRASE INTD-RELATED"/>
    <property type="match status" value="1"/>
</dbReference>
<accession>D0GPE3</accession>
<evidence type="ECO:0000256" key="3">
    <source>
        <dbReference type="ARBA" id="ARBA00023125"/>
    </source>
</evidence>
<dbReference type="InterPro" id="IPR013762">
    <property type="entry name" value="Integrase-like_cat_sf"/>
</dbReference>
<sequence length="323" mass="37782">MATKTKSKDIKFEKLADLWLKRERNFLKISTYSTYKNLYETHIKPVFGNKFIGNISSESLQQFIFDKLKNGRLDGNGGLSRKTVKDIMTIIKISINYAIRENIIKEKSLKYKIPKTDKINEINTFNQEEQSLLFKYIASNLTSKSVGILLAMSIGLRIGELCGLKWKDIDLQNEILIVNKTLQRIYFRVKKGGKSEIIISVPKSKNSYRIIPLSRNLVNFLKILQIDDKSNYFLSNNEKYIEPKTYRRYYYKILEKLKIRKLKFHSLRHTFATTAIESGIDYKTVSEILGHASVNTTLELYTHPKIEHKKKCIELIFQNFEKK</sequence>
<gene>
    <name evidence="8" type="ORF">HMPREF0554_2433</name>
</gene>
<dbReference type="GO" id="GO:0015074">
    <property type="term" value="P:DNA integration"/>
    <property type="evidence" value="ECO:0007669"/>
    <property type="project" value="UniProtKB-KW"/>
</dbReference>
<dbReference type="InterPro" id="IPR002104">
    <property type="entry name" value="Integrase_catalytic"/>
</dbReference>
<dbReference type="CDD" id="cd01189">
    <property type="entry name" value="INT_ICEBs1_C_like"/>
    <property type="match status" value="1"/>
</dbReference>
<dbReference type="AlphaFoldDB" id="D0GPE3"/>
<feature type="domain" description="Core-binding (CB)" evidence="7">
    <location>
        <begin position="10"/>
        <end position="99"/>
    </location>
</feature>
<keyword evidence="3 5" id="KW-0238">DNA-binding</keyword>
<dbReference type="SUPFAM" id="SSF56349">
    <property type="entry name" value="DNA breaking-rejoining enzymes"/>
    <property type="match status" value="1"/>
</dbReference>
<proteinExistence type="inferred from homology"/>
<evidence type="ECO:0000256" key="2">
    <source>
        <dbReference type="ARBA" id="ARBA00022908"/>
    </source>
</evidence>
<dbReference type="Pfam" id="PF14659">
    <property type="entry name" value="Phage_int_SAM_3"/>
    <property type="match status" value="1"/>
</dbReference>
<dbReference type="InterPro" id="IPR050090">
    <property type="entry name" value="Tyrosine_recombinase_XerCD"/>
</dbReference>
<comment type="caution">
    <text evidence="8">The sequence shown here is derived from an EMBL/GenBank/DDBJ whole genome shotgun (WGS) entry which is preliminary data.</text>
</comment>
<dbReference type="InterPro" id="IPR044068">
    <property type="entry name" value="CB"/>
</dbReference>
<evidence type="ECO:0000259" key="7">
    <source>
        <dbReference type="PROSITE" id="PS51900"/>
    </source>
</evidence>
<dbReference type="GO" id="GO:0003677">
    <property type="term" value="F:DNA binding"/>
    <property type="evidence" value="ECO:0007669"/>
    <property type="project" value="UniProtKB-UniRule"/>
</dbReference>
<keyword evidence="2" id="KW-0229">DNA integration</keyword>
<dbReference type="InterPro" id="IPR011010">
    <property type="entry name" value="DNA_brk_join_enz"/>
</dbReference>
<dbReference type="RefSeq" id="WP_006808349.1">
    <property type="nucleotide sequence ID" value="NZ_ADAD01000191.1"/>
</dbReference>
<dbReference type="GO" id="GO:0006310">
    <property type="term" value="P:DNA recombination"/>
    <property type="evidence" value="ECO:0007669"/>
    <property type="project" value="UniProtKB-KW"/>
</dbReference>
<evidence type="ECO:0000313" key="9">
    <source>
        <dbReference type="Proteomes" id="UP000004226"/>
    </source>
</evidence>
<dbReference type="PANTHER" id="PTHR30349">
    <property type="entry name" value="PHAGE INTEGRASE-RELATED"/>
    <property type="match status" value="1"/>
</dbReference>
<dbReference type="InterPro" id="IPR004107">
    <property type="entry name" value="Integrase_SAM-like_N"/>
</dbReference>
<name>D0GPE3_9FUSO</name>
<protein>
    <submittedName>
        <fullName evidence="8">Site-specific recombinase, phage integrase family</fullName>
    </submittedName>
</protein>
<dbReference type="Gene3D" id="1.10.443.10">
    <property type="entry name" value="Intergrase catalytic core"/>
    <property type="match status" value="1"/>
</dbReference>
<evidence type="ECO:0000256" key="4">
    <source>
        <dbReference type="ARBA" id="ARBA00023172"/>
    </source>
</evidence>